<dbReference type="GO" id="GO:0005789">
    <property type="term" value="C:endoplasmic reticulum membrane"/>
    <property type="evidence" value="ECO:0007669"/>
    <property type="project" value="TreeGrafter"/>
</dbReference>
<keyword evidence="2" id="KW-0812">Transmembrane</keyword>
<name>A0A2R5G5B3_9STRA</name>
<feature type="region of interest" description="Disordered" evidence="1">
    <location>
        <begin position="41"/>
        <end position="68"/>
    </location>
</feature>
<keyword evidence="3" id="KW-0808">Transferase</keyword>
<organism evidence="3 4">
    <name type="scientific">Hondaea fermentalgiana</name>
    <dbReference type="NCBI Taxonomy" id="2315210"/>
    <lineage>
        <taxon>Eukaryota</taxon>
        <taxon>Sar</taxon>
        <taxon>Stramenopiles</taxon>
        <taxon>Bigyra</taxon>
        <taxon>Labyrinthulomycetes</taxon>
        <taxon>Thraustochytrida</taxon>
        <taxon>Thraustochytriidae</taxon>
        <taxon>Hondaea</taxon>
    </lineage>
</organism>
<keyword evidence="4" id="KW-1185">Reference proteome</keyword>
<dbReference type="GO" id="GO:0051377">
    <property type="term" value="F:mannose-ethanolamine phosphotransferase activity"/>
    <property type="evidence" value="ECO:0007669"/>
    <property type="project" value="TreeGrafter"/>
</dbReference>
<gene>
    <name evidence="3" type="ORF">FCC1311_025771</name>
</gene>
<dbReference type="InterPro" id="IPR039524">
    <property type="entry name" value="PIGO/GPI13"/>
</dbReference>
<dbReference type="SUPFAM" id="SSF53649">
    <property type="entry name" value="Alkaline phosphatase-like"/>
    <property type="match status" value="1"/>
</dbReference>
<dbReference type="PANTHER" id="PTHR23071:SF1">
    <property type="entry name" value="GPI ETHANOLAMINE PHOSPHATE TRANSFERASE 3"/>
    <property type="match status" value="1"/>
</dbReference>
<protein>
    <submittedName>
        <fullName evidence="3">GPI ethanolamine phosphate transferase 2</fullName>
    </submittedName>
</protein>
<evidence type="ECO:0000256" key="1">
    <source>
        <dbReference type="SAM" id="MobiDB-lite"/>
    </source>
</evidence>
<evidence type="ECO:0000256" key="2">
    <source>
        <dbReference type="SAM" id="Phobius"/>
    </source>
</evidence>
<dbReference type="Proteomes" id="UP000241890">
    <property type="component" value="Unassembled WGS sequence"/>
</dbReference>
<keyword evidence="2" id="KW-0472">Membrane</keyword>
<keyword evidence="2" id="KW-1133">Transmembrane helix</keyword>
<reference evidence="3 4" key="1">
    <citation type="submission" date="2017-12" db="EMBL/GenBank/DDBJ databases">
        <title>Sequencing, de novo assembly and annotation of complete genome of a new Thraustochytrid species, strain FCC1311.</title>
        <authorList>
            <person name="Sedici K."/>
            <person name="Godart F."/>
            <person name="Aiese Cigliano R."/>
            <person name="Sanseverino W."/>
            <person name="Barakat M."/>
            <person name="Ortet P."/>
            <person name="Marechal E."/>
            <person name="Cagnac O."/>
            <person name="Amato A."/>
        </authorList>
    </citation>
    <scope>NUCLEOTIDE SEQUENCE [LARGE SCALE GENOMIC DNA]</scope>
</reference>
<accession>A0A2R5G5B3</accession>
<comment type="caution">
    <text evidence="3">The sequence shown here is derived from an EMBL/GenBank/DDBJ whole genome shotgun (WGS) entry which is preliminary data.</text>
</comment>
<dbReference type="EMBL" id="BEYU01000009">
    <property type="protein sequence ID" value="GBG24978.1"/>
    <property type="molecule type" value="Genomic_DNA"/>
</dbReference>
<feature type="transmembrane region" description="Helical" evidence="2">
    <location>
        <begin position="7"/>
        <end position="26"/>
    </location>
</feature>
<sequence length="320" mass="35847">MQKGARAFARAVLVAAALHFAGLLLFNEGFFLTRVELPHKSSCAEPPRDNAHAATKSNSEKRTASTHGGCWTRPRFKRAVVLVIDALRYDFAAWDPDAEYRDAQRPFENKMPAIRDLLMLRPAHSMLVPFFADPPTTTMQRLKGIVTGGLPTFMEIKDDVARAIVPELFFVGESWLERYRSLNEAMEVNYRACRGLEGSAIVALLWSMASMSYFFATGHESFFNKLHYASPFVGFDEYEYFRGGLMMGSNTFGVYMACRSIVMTAFVAAERRHLMVWAIFAPKYVFDGVTLLVVDVVTLLLTAKLVFSKDGNSTKSAPTT</sequence>
<dbReference type="InParanoid" id="A0A2R5G5B3"/>
<proteinExistence type="predicted"/>
<dbReference type="InterPro" id="IPR017850">
    <property type="entry name" value="Alkaline_phosphatase_core_sf"/>
</dbReference>
<dbReference type="PANTHER" id="PTHR23071">
    <property type="entry name" value="PHOSPHATIDYLINOSITOL GLYCAN"/>
    <property type="match status" value="1"/>
</dbReference>
<dbReference type="GO" id="GO:0006506">
    <property type="term" value="P:GPI anchor biosynthetic process"/>
    <property type="evidence" value="ECO:0007669"/>
    <property type="project" value="InterPro"/>
</dbReference>
<dbReference type="OrthoDB" id="272139at2759"/>
<evidence type="ECO:0000313" key="4">
    <source>
        <dbReference type="Proteomes" id="UP000241890"/>
    </source>
</evidence>
<dbReference type="AlphaFoldDB" id="A0A2R5G5B3"/>
<evidence type="ECO:0000313" key="3">
    <source>
        <dbReference type="EMBL" id="GBG24978.1"/>
    </source>
</evidence>